<dbReference type="GO" id="GO:0016042">
    <property type="term" value="P:lipid catabolic process"/>
    <property type="evidence" value="ECO:0007669"/>
    <property type="project" value="UniProtKB-KW"/>
</dbReference>
<dbReference type="GO" id="GO:0016020">
    <property type="term" value="C:membrane"/>
    <property type="evidence" value="ECO:0007669"/>
    <property type="project" value="TreeGrafter"/>
</dbReference>
<evidence type="ECO:0000256" key="1">
    <source>
        <dbReference type="ARBA" id="ARBA00022801"/>
    </source>
</evidence>
<organism evidence="5">
    <name type="scientific">bioreactor metagenome</name>
    <dbReference type="NCBI Taxonomy" id="1076179"/>
    <lineage>
        <taxon>unclassified sequences</taxon>
        <taxon>metagenomes</taxon>
        <taxon>ecological metagenomes</taxon>
    </lineage>
</organism>
<evidence type="ECO:0000256" key="3">
    <source>
        <dbReference type="ARBA" id="ARBA00023098"/>
    </source>
</evidence>
<keyword evidence="3" id="KW-0443">Lipid metabolism</keyword>
<dbReference type="AlphaFoldDB" id="A0A644ZWL5"/>
<name>A0A644ZWL5_9ZZZZ</name>
<proteinExistence type="predicted"/>
<feature type="domain" description="PNPLA" evidence="4">
    <location>
        <begin position="88"/>
        <end position="316"/>
    </location>
</feature>
<dbReference type="PANTHER" id="PTHR24185">
    <property type="entry name" value="CALCIUM-INDEPENDENT PHOSPHOLIPASE A2-GAMMA"/>
    <property type="match status" value="1"/>
</dbReference>
<sequence>MAGYSKKVVMGKVYRKHLLHDQWIRIFSYSSLLVFFFRYSIITNNQTCFASRARTLDRQGQIHHSYSMALWDLKQKAPSPQQEERFILSIDGGGMRGIIPAVLLAKLASLLENLGDNRPLYAHFDLIAGTSTGGLLALALGVPVEKSNLVVDSRFISYIYEQQERSFWEKLRGKKEEEILLGTLPFGVDVSTLEALYLKQGKQIFPKSQGRIFSQIFIDKYDEAPLERFLKHIFKDIPLSEAVVPTLVVSYDASNGKPFLISSMDSHQFLFWEAARATSAAPTFFKPAYLYDRQEQLMQTLIDGGVVANNPTLFAYKEAKKLYPDCKKFHILSLSTASSDFTFTVSGAGTGVIGWIDPAKGAPIQKIYATSQMQVVDQIAPMIEDMAYTRVHGTLGEEYKLDATNPLALASMSRGALQIFQENEEAIQSFAGKLAKRIKFDQLELGPNEVVVPEQKQELYLPPPELSHNSALSSYYSFLQRYHLEEEKS</sequence>
<accession>A0A644ZWL5</accession>
<keyword evidence="1" id="KW-0378">Hydrolase</keyword>
<dbReference type="Gene3D" id="3.40.1090.10">
    <property type="entry name" value="Cytosolic phospholipase A2 catalytic domain"/>
    <property type="match status" value="1"/>
</dbReference>
<dbReference type="PANTHER" id="PTHR24185:SF1">
    <property type="entry name" value="CALCIUM-INDEPENDENT PHOSPHOLIPASE A2-GAMMA"/>
    <property type="match status" value="1"/>
</dbReference>
<dbReference type="InterPro" id="IPR002641">
    <property type="entry name" value="PNPLA_dom"/>
</dbReference>
<evidence type="ECO:0000259" key="4">
    <source>
        <dbReference type="PROSITE" id="PS51635"/>
    </source>
</evidence>
<comment type="caution">
    <text evidence="5">The sequence shown here is derived from an EMBL/GenBank/DDBJ whole genome shotgun (WGS) entry which is preliminary data.</text>
</comment>
<protein>
    <recommendedName>
        <fullName evidence="4">PNPLA domain-containing protein</fullName>
    </recommendedName>
</protein>
<reference evidence="5" key="1">
    <citation type="submission" date="2019-08" db="EMBL/GenBank/DDBJ databases">
        <authorList>
            <person name="Kucharzyk K."/>
            <person name="Murdoch R.W."/>
            <person name="Higgins S."/>
            <person name="Loffler F."/>
        </authorList>
    </citation>
    <scope>NUCLEOTIDE SEQUENCE</scope>
</reference>
<dbReference type="InterPro" id="IPR016035">
    <property type="entry name" value="Acyl_Trfase/lysoPLipase"/>
</dbReference>
<evidence type="ECO:0000256" key="2">
    <source>
        <dbReference type="ARBA" id="ARBA00022963"/>
    </source>
</evidence>
<dbReference type="SUPFAM" id="SSF52151">
    <property type="entry name" value="FabD/lysophospholipase-like"/>
    <property type="match status" value="1"/>
</dbReference>
<dbReference type="GO" id="GO:0004620">
    <property type="term" value="F:phospholipase activity"/>
    <property type="evidence" value="ECO:0007669"/>
    <property type="project" value="TreeGrafter"/>
</dbReference>
<dbReference type="Pfam" id="PF01734">
    <property type="entry name" value="Patatin"/>
    <property type="match status" value="1"/>
</dbReference>
<dbReference type="PROSITE" id="PS51635">
    <property type="entry name" value="PNPLA"/>
    <property type="match status" value="1"/>
</dbReference>
<dbReference type="EMBL" id="VSSQ01009554">
    <property type="protein sequence ID" value="MPM41964.1"/>
    <property type="molecule type" value="Genomic_DNA"/>
</dbReference>
<dbReference type="GO" id="GO:0006631">
    <property type="term" value="P:fatty acid metabolic process"/>
    <property type="evidence" value="ECO:0007669"/>
    <property type="project" value="TreeGrafter"/>
</dbReference>
<evidence type="ECO:0000313" key="5">
    <source>
        <dbReference type="EMBL" id="MPM41964.1"/>
    </source>
</evidence>
<gene>
    <name evidence="5" type="ORF">SDC9_88626</name>
</gene>
<dbReference type="CDD" id="cd07199">
    <property type="entry name" value="Pat17_PNPLA8_PNPLA9_like"/>
    <property type="match status" value="1"/>
</dbReference>
<keyword evidence="2" id="KW-0442">Lipid degradation</keyword>